<dbReference type="EMBL" id="ML994617">
    <property type="protein sequence ID" value="KAF2191589.1"/>
    <property type="molecule type" value="Genomic_DNA"/>
</dbReference>
<name>A0A6A6ELJ3_9PEZI</name>
<evidence type="ECO:0000313" key="3">
    <source>
        <dbReference type="Proteomes" id="UP000800200"/>
    </source>
</evidence>
<dbReference type="PANTHER" id="PTHR43775:SF29">
    <property type="entry name" value="ASPERFURANONE POLYKETIDE SYNTHASE AFOG-RELATED"/>
    <property type="match status" value="1"/>
</dbReference>
<dbReference type="PROSITE" id="PS52004">
    <property type="entry name" value="KS3_2"/>
    <property type="match status" value="1"/>
</dbReference>
<accession>A0A6A6ELJ3</accession>
<dbReference type="InterPro" id="IPR014031">
    <property type="entry name" value="Ketoacyl_synth_C"/>
</dbReference>
<evidence type="ECO:0000313" key="2">
    <source>
        <dbReference type="EMBL" id="KAF2191589.1"/>
    </source>
</evidence>
<feature type="domain" description="Ketosynthase family 3 (KS3)" evidence="1">
    <location>
        <begin position="1"/>
        <end position="112"/>
    </location>
</feature>
<dbReference type="GO" id="GO:0044550">
    <property type="term" value="P:secondary metabolite biosynthetic process"/>
    <property type="evidence" value="ECO:0007669"/>
    <property type="project" value="TreeGrafter"/>
</dbReference>
<dbReference type="SUPFAM" id="SSF53901">
    <property type="entry name" value="Thiolase-like"/>
    <property type="match status" value="1"/>
</dbReference>
<dbReference type="Gene3D" id="3.40.47.10">
    <property type="match status" value="1"/>
</dbReference>
<sequence>LRNTYGKAGLDTSLTRYREAHGTETVIGDPLEASAISNVFGGKGKLEDTKFVGAVKSNIRHLEHASGIAGIINTVLVLERAIIPPNANFQELNARVQSVVCDNIMVSAFVNL</sequence>
<gene>
    <name evidence="2" type="ORF">K469DRAFT_557669</name>
</gene>
<dbReference type="GO" id="GO:0006633">
    <property type="term" value="P:fatty acid biosynthetic process"/>
    <property type="evidence" value="ECO:0007669"/>
    <property type="project" value="TreeGrafter"/>
</dbReference>
<dbReference type="AlphaFoldDB" id="A0A6A6ELJ3"/>
<organism evidence="2 3">
    <name type="scientific">Zopfia rhizophila CBS 207.26</name>
    <dbReference type="NCBI Taxonomy" id="1314779"/>
    <lineage>
        <taxon>Eukaryota</taxon>
        <taxon>Fungi</taxon>
        <taxon>Dikarya</taxon>
        <taxon>Ascomycota</taxon>
        <taxon>Pezizomycotina</taxon>
        <taxon>Dothideomycetes</taxon>
        <taxon>Dothideomycetes incertae sedis</taxon>
        <taxon>Zopfiaceae</taxon>
        <taxon>Zopfia</taxon>
    </lineage>
</organism>
<feature type="non-terminal residue" evidence="2">
    <location>
        <position position="1"/>
    </location>
</feature>
<dbReference type="PANTHER" id="PTHR43775">
    <property type="entry name" value="FATTY ACID SYNTHASE"/>
    <property type="match status" value="1"/>
</dbReference>
<keyword evidence="3" id="KW-1185">Reference proteome</keyword>
<evidence type="ECO:0000259" key="1">
    <source>
        <dbReference type="PROSITE" id="PS52004"/>
    </source>
</evidence>
<protein>
    <submittedName>
        <fullName evidence="2">Putative polyketide synthase 16</fullName>
    </submittedName>
</protein>
<reference evidence="2" key="1">
    <citation type="journal article" date="2020" name="Stud. Mycol.">
        <title>101 Dothideomycetes genomes: a test case for predicting lifestyles and emergence of pathogens.</title>
        <authorList>
            <person name="Haridas S."/>
            <person name="Albert R."/>
            <person name="Binder M."/>
            <person name="Bloem J."/>
            <person name="Labutti K."/>
            <person name="Salamov A."/>
            <person name="Andreopoulos B."/>
            <person name="Baker S."/>
            <person name="Barry K."/>
            <person name="Bills G."/>
            <person name="Bluhm B."/>
            <person name="Cannon C."/>
            <person name="Castanera R."/>
            <person name="Culley D."/>
            <person name="Daum C."/>
            <person name="Ezra D."/>
            <person name="Gonzalez J."/>
            <person name="Henrissat B."/>
            <person name="Kuo A."/>
            <person name="Liang C."/>
            <person name="Lipzen A."/>
            <person name="Lutzoni F."/>
            <person name="Magnuson J."/>
            <person name="Mondo S."/>
            <person name="Nolan M."/>
            <person name="Ohm R."/>
            <person name="Pangilinan J."/>
            <person name="Park H.-J."/>
            <person name="Ramirez L."/>
            <person name="Alfaro M."/>
            <person name="Sun H."/>
            <person name="Tritt A."/>
            <person name="Yoshinaga Y."/>
            <person name="Zwiers L.-H."/>
            <person name="Turgeon B."/>
            <person name="Goodwin S."/>
            <person name="Spatafora J."/>
            <person name="Crous P."/>
            <person name="Grigoriev I."/>
        </authorList>
    </citation>
    <scope>NUCLEOTIDE SEQUENCE</scope>
    <source>
        <strain evidence="2">CBS 207.26</strain>
    </source>
</reference>
<proteinExistence type="predicted"/>
<dbReference type="Pfam" id="PF02801">
    <property type="entry name" value="Ketoacyl-synt_C"/>
    <property type="match status" value="1"/>
</dbReference>
<dbReference type="Proteomes" id="UP000800200">
    <property type="component" value="Unassembled WGS sequence"/>
</dbReference>
<dbReference type="GO" id="GO:0004312">
    <property type="term" value="F:fatty acid synthase activity"/>
    <property type="evidence" value="ECO:0007669"/>
    <property type="project" value="TreeGrafter"/>
</dbReference>
<dbReference type="InterPro" id="IPR020841">
    <property type="entry name" value="PKS_Beta-ketoAc_synthase_dom"/>
</dbReference>
<dbReference type="OrthoDB" id="329835at2759"/>
<dbReference type="InterPro" id="IPR050091">
    <property type="entry name" value="PKS_NRPS_Biosynth_Enz"/>
</dbReference>
<dbReference type="InterPro" id="IPR016039">
    <property type="entry name" value="Thiolase-like"/>
</dbReference>